<reference evidence="2 3" key="1">
    <citation type="journal article" date="2014" name="Am. J. Bot.">
        <title>Genome assembly and annotation for red clover (Trifolium pratense; Fabaceae).</title>
        <authorList>
            <person name="Istvanek J."/>
            <person name="Jaros M."/>
            <person name="Krenek A."/>
            <person name="Repkova J."/>
        </authorList>
    </citation>
    <scope>NUCLEOTIDE SEQUENCE [LARGE SCALE GENOMIC DNA]</scope>
    <source>
        <strain evidence="3">cv. Tatra</strain>
        <tissue evidence="2">Young leaves</tissue>
    </source>
</reference>
<accession>A0A2K3K7S7</accession>
<comment type="caution">
    <text evidence="2">The sequence shown here is derived from an EMBL/GenBank/DDBJ whole genome shotgun (WGS) entry which is preliminary data.</text>
</comment>
<feature type="non-terminal residue" evidence="2">
    <location>
        <position position="106"/>
    </location>
</feature>
<evidence type="ECO:0000313" key="2">
    <source>
        <dbReference type="EMBL" id="PNX62326.1"/>
    </source>
</evidence>
<dbReference type="InterPro" id="IPR004330">
    <property type="entry name" value="FAR1_DNA_bnd_dom"/>
</dbReference>
<evidence type="ECO:0000313" key="3">
    <source>
        <dbReference type="Proteomes" id="UP000236291"/>
    </source>
</evidence>
<evidence type="ECO:0000259" key="1">
    <source>
        <dbReference type="Pfam" id="PF03101"/>
    </source>
</evidence>
<organism evidence="2 3">
    <name type="scientific">Trifolium pratense</name>
    <name type="common">Red clover</name>
    <dbReference type="NCBI Taxonomy" id="57577"/>
    <lineage>
        <taxon>Eukaryota</taxon>
        <taxon>Viridiplantae</taxon>
        <taxon>Streptophyta</taxon>
        <taxon>Embryophyta</taxon>
        <taxon>Tracheophyta</taxon>
        <taxon>Spermatophyta</taxon>
        <taxon>Magnoliopsida</taxon>
        <taxon>eudicotyledons</taxon>
        <taxon>Gunneridae</taxon>
        <taxon>Pentapetalae</taxon>
        <taxon>rosids</taxon>
        <taxon>fabids</taxon>
        <taxon>Fabales</taxon>
        <taxon>Fabaceae</taxon>
        <taxon>Papilionoideae</taxon>
        <taxon>50 kb inversion clade</taxon>
        <taxon>NPAAA clade</taxon>
        <taxon>Hologalegina</taxon>
        <taxon>IRL clade</taxon>
        <taxon>Trifolieae</taxon>
        <taxon>Trifolium</taxon>
    </lineage>
</organism>
<name>A0A2K3K7S7_TRIPR</name>
<dbReference type="STRING" id="57577.A0A2K3K7S7"/>
<proteinExistence type="predicted"/>
<dbReference type="AlphaFoldDB" id="A0A2K3K7S7"/>
<feature type="domain" description="FAR1" evidence="1">
    <location>
        <begin position="11"/>
        <end position="105"/>
    </location>
</feature>
<gene>
    <name evidence="2" type="ORF">L195_g061092</name>
</gene>
<dbReference type="PANTHER" id="PTHR46328">
    <property type="entry name" value="FAR-RED IMPAIRED RESPONSIVE (FAR1) FAMILY PROTEIN-RELATED"/>
    <property type="match status" value="1"/>
</dbReference>
<dbReference type="PANTHER" id="PTHR46328:SF33">
    <property type="entry name" value="FAR1 DNA-BINDING DOMAIN PROTEIN"/>
    <property type="match status" value="1"/>
</dbReference>
<dbReference type="EMBL" id="ASHM01146950">
    <property type="protein sequence ID" value="PNX62326.1"/>
    <property type="molecule type" value="Genomic_DNA"/>
</dbReference>
<reference evidence="2 3" key="2">
    <citation type="journal article" date="2017" name="Front. Plant Sci.">
        <title>Gene Classification and Mining of Molecular Markers Useful in Red Clover (Trifolium pratense) Breeding.</title>
        <authorList>
            <person name="Istvanek J."/>
            <person name="Dluhosova J."/>
            <person name="Dluhos P."/>
            <person name="Patkova L."/>
            <person name="Nedelnik J."/>
            <person name="Repkova J."/>
        </authorList>
    </citation>
    <scope>NUCLEOTIDE SEQUENCE [LARGE SCALE GENOMIC DNA]</scope>
    <source>
        <strain evidence="3">cv. Tatra</strain>
        <tissue evidence="2">Young leaves</tissue>
    </source>
</reference>
<dbReference type="Pfam" id="PF03101">
    <property type="entry name" value="FAR1"/>
    <property type="match status" value="1"/>
</dbReference>
<dbReference type="ExpressionAtlas" id="A0A2K3K7S7">
    <property type="expression patterns" value="baseline"/>
</dbReference>
<dbReference type="Proteomes" id="UP000236291">
    <property type="component" value="Unassembled WGS sequence"/>
</dbReference>
<protein>
    <recommendedName>
        <fullName evidence="1">FAR1 domain-containing protein</fullName>
    </recommendedName>
</protein>
<sequence length="106" mass="12790">MEFATVSEAYEFYYRYGKCKGFAIRKASSRIKELDGNKVTQMKQFVCNRHGLREKKHLTRLDRKVEHRRLSRTNCEARFRVQYRKQKDRYVVTAFVECHNHELTPA</sequence>